<accession>A0ABM9B1Z3</accession>
<dbReference type="PANTHER" id="PTHR13369">
    <property type="match status" value="1"/>
</dbReference>
<dbReference type="InterPro" id="IPR029063">
    <property type="entry name" value="SAM-dependent_MTases_sf"/>
</dbReference>
<organism evidence="2 3">
    <name type="scientific">Neolewinella maritima</name>
    <dbReference type="NCBI Taxonomy" id="1383882"/>
    <lineage>
        <taxon>Bacteria</taxon>
        <taxon>Pseudomonadati</taxon>
        <taxon>Bacteroidota</taxon>
        <taxon>Saprospiria</taxon>
        <taxon>Saprospirales</taxon>
        <taxon>Lewinellaceae</taxon>
        <taxon>Neolewinella</taxon>
    </lineage>
</organism>
<dbReference type="EMBL" id="CAKLPZ010000002">
    <property type="protein sequence ID" value="CAH1001214.1"/>
    <property type="molecule type" value="Genomic_DNA"/>
</dbReference>
<evidence type="ECO:0000259" key="1">
    <source>
        <dbReference type="Pfam" id="PF13679"/>
    </source>
</evidence>
<dbReference type="RefSeq" id="WP_238751063.1">
    <property type="nucleotide sequence ID" value="NZ_CAKLPZ010000002.1"/>
</dbReference>
<sequence length="386" mass="43547">MTAEPLTHFWNAARRATNTARLVKLTLSKPRRKDPELPRNLYARPVELKDGHILQVTHRYADREEAKNFPYEEGLKYLQQELETSFYNADLFSLDEQLSIMQSRKGNARLREQAPQHREAVVTHNREKFRAIAADRPYLHALGITTATGEVTAAGRRKYKQINRFVETVDGLVRDHPLPPGAHVVDMGSGSGYLTFALYDHLTNTLGLNVRVTGVELRTPLVEKCRQIATDNAFAHLHFEEGYIDSYRPEQLDMLIALHACDTATDDALYQGIQAGARILIVAPCCQKQVRRDMVVPPALKPLLDNGILLERQAAMLTDGLRALYLEGAGYATKLFEFIPLEHTAKNVMITAVRGHKPAGTQVQVDTLKATFGVQRHYLEELLARY</sequence>
<dbReference type="Gene3D" id="3.40.50.150">
    <property type="entry name" value="Vaccinia Virus protein VP39"/>
    <property type="match status" value="1"/>
</dbReference>
<dbReference type="SUPFAM" id="SSF53335">
    <property type="entry name" value="S-adenosyl-L-methionine-dependent methyltransferases"/>
    <property type="match status" value="1"/>
</dbReference>
<dbReference type="PANTHER" id="PTHR13369:SF3">
    <property type="entry name" value="METHYLTRANSFERASE DOMAIN-CONTAINING PROTEIN"/>
    <property type="match status" value="1"/>
</dbReference>
<dbReference type="CDD" id="cd02440">
    <property type="entry name" value="AdoMet_MTases"/>
    <property type="match status" value="1"/>
</dbReference>
<proteinExistence type="predicted"/>
<feature type="domain" description="Methyltransferase" evidence="1">
    <location>
        <begin position="157"/>
        <end position="292"/>
    </location>
</feature>
<dbReference type="Pfam" id="PF13679">
    <property type="entry name" value="Methyltransf_32"/>
    <property type="match status" value="1"/>
</dbReference>
<gene>
    <name evidence="2" type="ORF">LEM8419_02113</name>
</gene>
<comment type="caution">
    <text evidence="2">The sequence shown here is derived from an EMBL/GenBank/DDBJ whole genome shotgun (WGS) entry which is preliminary data.</text>
</comment>
<evidence type="ECO:0000313" key="3">
    <source>
        <dbReference type="Proteomes" id="UP000837803"/>
    </source>
</evidence>
<keyword evidence="3" id="KW-1185">Reference proteome</keyword>
<evidence type="ECO:0000313" key="2">
    <source>
        <dbReference type="EMBL" id="CAH1001214.1"/>
    </source>
</evidence>
<dbReference type="InterPro" id="IPR025714">
    <property type="entry name" value="Methyltranfer_dom"/>
</dbReference>
<reference evidence="2" key="1">
    <citation type="submission" date="2021-12" db="EMBL/GenBank/DDBJ databases">
        <authorList>
            <person name="Rodrigo-Torres L."/>
            <person name="Arahal R. D."/>
            <person name="Lucena T."/>
        </authorList>
    </citation>
    <scope>NUCLEOTIDE SEQUENCE</scope>
    <source>
        <strain evidence="2">CECT 8419</strain>
    </source>
</reference>
<protein>
    <recommendedName>
        <fullName evidence="1">Methyltransferase domain-containing protein</fullName>
    </recommendedName>
</protein>
<name>A0ABM9B1Z3_9BACT</name>
<dbReference type="Proteomes" id="UP000837803">
    <property type="component" value="Unassembled WGS sequence"/>
</dbReference>